<comment type="caution">
    <text evidence="2">The sequence shown here is derived from an EMBL/GenBank/DDBJ whole genome shotgun (WGS) entry which is preliminary data.</text>
</comment>
<proteinExistence type="predicted"/>
<organism evidence="2 3">
    <name type="scientific">Volvox reticuliferus</name>
    <dbReference type="NCBI Taxonomy" id="1737510"/>
    <lineage>
        <taxon>Eukaryota</taxon>
        <taxon>Viridiplantae</taxon>
        <taxon>Chlorophyta</taxon>
        <taxon>core chlorophytes</taxon>
        <taxon>Chlorophyceae</taxon>
        <taxon>CS clade</taxon>
        <taxon>Chlamydomonadales</taxon>
        <taxon>Volvocaceae</taxon>
        <taxon>Volvox</taxon>
    </lineage>
</organism>
<dbReference type="Proteomes" id="UP000722791">
    <property type="component" value="Unassembled WGS sequence"/>
</dbReference>
<reference evidence="2" key="1">
    <citation type="journal article" date="2021" name="Proc. Natl. Acad. Sci. U.S.A.">
        <title>Three genomes in the algal genus Volvox reveal the fate of a haploid sex-determining region after a transition to homothallism.</title>
        <authorList>
            <person name="Yamamoto K."/>
            <person name="Hamaji T."/>
            <person name="Kawai-Toyooka H."/>
            <person name="Matsuzaki R."/>
            <person name="Takahashi F."/>
            <person name="Nishimura Y."/>
            <person name="Kawachi M."/>
            <person name="Noguchi H."/>
            <person name="Minakuchi Y."/>
            <person name="Umen J.G."/>
            <person name="Toyoda A."/>
            <person name="Nozaki H."/>
        </authorList>
    </citation>
    <scope>NUCLEOTIDE SEQUENCE</scope>
    <source>
        <strain evidence="2">NIES-3785</strain>
    </source>
</reference>
<feature type="region of interest" description="Disordered" evidence="1">
    <location>
        <begin position="1"/>
        <end position="26"/>
    </location>
</feature>
<feature type="compositionally biased region" description="Low complexity" evidence="1">
    <location>
        <begin position="66"/>
        <end position="91"/>
    </location>
</feature>
<protein>
    <submittedName>
        <fullName evidence="2">Uncharacterized protein</fullName>
    </submittedName>
</protein>
<evidence type="ECO:0000313" key="2">
    <source>
        <dbReference type="EMBL" id="GIL99909.1"/>
    </source>
</evidence>
<accession>A0A8J4DC01</accession>
<sequence>SDSRVAALPPAPPPPRRSRFFRKSGNVNVRRTRTSALSASSHAAFRVLPSSPLLPPRQGAPQDLCRLSPSSPSSSLASFTSSSTSSNRSPWSLSRRFCDRLPLPAFPCPSSSSPSNFFGYCCFSFIRRSFSLAFRISANSGSSVFSFLLAGCGSRSKMLLSS</sequence>
<evidence type="ECO:0000256" key="1">
    <source>
        <dbReference type="SAM" id="MobiDB-lite"/>
    </source>
</evidence>
<feature type="non-terminal residue" evidence="2">
    <location>
        <position position="1"/>
    </location>
</feature>
<dbReference type="EMBL" id="BNCQ01000007">
    <property type="protein sequence ID" value="GIL99909.1"/>
    <property type="molecule type" value="Genomic_DNA"/>
</dbReference>
<name>A0A8J4DC01_9CHLO</name>
<gene>
    <name evidence="2" type="ORF">Vretimale_4951</name>
</gene>
<dbReference type="AlphaFoldDB" id="A0A8J4DC01"/>
<evidence type="ECO:0000313" key="3">
    <source>
        <dbReference type="Proteomes" id="UP000722791"/>
    </source>
</evidence>
<feature type="region of interest" description="Disordered" evidence="1">
    <location>
        <begin position="49"/>
        <end position="91"/>
    </location>
</feature>